<feature type="chain" id="PRO_5035262593" description="Saposin B-type domain-containing protein" evidence="4">
    <location>
        <begin position="23"/>
        <end position="1580"/>
    </location>
</feature>
<name>A0A8J4EYB8_9CHLO</name>
<dbReference type="EMBL" id="BNCO01000009">
    <property type="protein sequence ID" value="GIL50461.1"/>
    <property type="molecule type" value="Genomic_DNA"/>
</dbReference>
<sequence>MTVHIFCKAFFLAACCLAATQGRPEYAQQSSAIHRVLTASSPTYGSPPPAKYPVVPTAPPPVPPSLPSGQSVYPPPLAPSYPPLPSFPLPSPPPPRPVAPPFPPSSPCSDCQLCLDKLQGVARKAFANGKPSNMSDVTAVLFKEECERLPAQYTAGCARVANNIAQSVSNFLAARAGVLCTQLGACKAYSGCNNLQATLPDGTAISGTLDQCTLEGVANGSVVTLPTVSRWNKSCRGFWECENRGEVCLMGLNGTIQVECFCEYGRDMCYYLGTCTPYCELVSTTVQLNWLNAGSTECTPGEDTCAAGYLCVSQPWCRVWSCDKTTNSLVSKSCGGRCVPAQLNVISAKLVDSGAGVNLKLNAYATKLTNTPCENIFDDATVQLLGGPGNAQCTTSNDDLYVRLPANAIIEPNQQMVLRSTGSLLTSQASSSATFSGSVTLQRCSNCAAPNPVIVGPSAIEAPCGGDDLLNAAGAVPPSFDASLSSHPSGRQAWKNVIWSVTAGPTAGRTLLGAVISRTNKITDPNDRLQLRLTLNESIELPEGQGYTIRVTLTSWLGTTSYTSFVFKKAGSSSPPAVKVVGPSVQQFLLSSGLRVGAEAGQVCAGQAVNWLWTSTWAGMPGNGVATQQLYLAPPLMAKHGTEIKLRISASYSGSSISSYDEVTMVAVGSKPIARIRGPSGKVPSGGTLIFNATSSRDPDTTPDSQMLQYSWDCRREDYPNPCFTGAEQGDQATASGVWTIPASLLTEGIRHTITVTVSKVVPIGTSTLASTASIEFEVSAPGSFPTGNLTRQCSPSQCAKPHNTADNLVVMLALDTQFINGTTVVWESKEAPGIATLTAVRTATGAVLLILPSAILPTNLDEISITAKMSWNGATGLAFIKVSLDAPPFCTLGAPSKCVQVILANDQYPQAVATISAVGWSDYLDNTALTYEFGTVNGSNVNLQQSGSTATAVILGLFYGEVTLYGCAVDTGGARKCASVTATIKPPPATFNARLTLSSVSISSVASSGSRTKLFGAANQCGCLFRFFRLFFFFGHHRRLGRMLQATEDIATVSTQTIGLVNAIMAGTNLEDLEQVKLSLSSVTNTANNAANFLTAEAANIVLTALDKLITALSSSSNAASTTTATQVSSVLAAALSPTLTQDSSITWLKNVASSTNKAAAGLGQQAAPGSFLATGTDGIYVSAGGVALTGDTFAYTTVRSGPSAGATARRSTLELLMPQVESQPYPRFQLEDTVRMLQEEEASSSNQISVAGGGDRDLDGTSAAEESSDALPYSRRLLAATSTDAEAVLTFSGSGAVDASAFSLGLTHVTQVKDTTAVADVLVSALGSSLPSSVVLASGTVDVRWNYVTSSSSPQPTLDGTNSYITLTIPTTASYDSTKETACLQYDSSSNTIQGSLPSLTAGTATAAFVGYSGTTGLVTCRITAPGTYIVGQGPRRSPPPSGASSPPPAVKEETGGQPSPPPSRSNRSAIIIGCVVGIVGGAILIAVIAAIIILHRRKRQSVGASNTASTVEIGAAEPRQDASNTVGAPPVATSGKAHNRVQPEGNGNLNSSANDFMLPNTPKNPPGSTASPAPAQD</sequence>
<evidence type="ECO:0000256" key="3">
    <source>
        <dbReference type="SAM" id="Phobius"/>
    </source>
</evidence>
<keyword evidence="3" id="KW-0472">Membrane</keyword>
<comment type="caution">
    <text evidence="6">The sequence shown here is derived from an EMBL/GenBank/DDBJ whole genome shotgun (WGS) entry which is preliminary data.</text>
</comment>
<keyword evidence="3" id="KW-0812">Transmembrane</keyword>
<feature type="transmembrane region" description="Helical" evidence="3">
    <location>
        <begin position="1472"/>
        <end position="1497"/>
    </location>
</feature>
<evidence type="ECO:0000256" key="2">
    <source>
        <dbReference type="SAM" id="MobiDB-lite"/>
    </source>
</evidence>
<evidence type="ECO:0000259" key="5">
    <source>
        <dbReference type="PROSITE" id="PS50015"/>
    </source>
</evidence>
<feature type="region of interest" description="Disordered" evidence="2">
    <location>
        <begin position="1432"/>
        <end position="1469"/>
    </location>
</feature>
<feature type="domain" description="Saposin B-type" evidence="5">
    <location>
        <begin position="104"/>
        <end position="190"/>
    </location>
</feature>
<feature type="region of interest" description="Disordered" evidence="2">
    <location>
        <begin position="1241"/>
        <end position="1269"/>
    </location>
</feature>
<dbReference type="InterPro" id="IPR008139">
    <property type="entry name" value="SaposinB_dom"/>
</dbReference>
<accession>A0A8J4EYB8</accession>
<keyword evidence="3" id="KW-1133">Transmembrane helix</keyword>
<proteinExistence type="predicted"/>
<organism evidence="6 7">
    <name type="scientific">Volvox africanus</name>
    <dbReference type="NCBI Taxonomy" id="51714"/>
    <lineage>
        <taxon>Eukaryota</taxon>
        <taxon>Viridiplantae</taxon>
        <taxon>Chlorophyta</taxon>
        <taxon>core chlorophytes</taxon>
        <taxon>Chlorophyceae</taxon>
        <taxon>CS clade</taxon>
        <taxon>Chlamydomonadales</taxon>
        <taxon>Volvocaceae</taxon>
        <taxon>Volvox</taxon>
    </lineage>
</organism>
<evidence type="ECO:0000256" key="4">
    <source>
        <dbReference type="SAM" id="SignalP"/>
    </source>
</evidence>
<evidence type="ECO:0000256" key="1">
    <source>
        <dbReference type="ARBA" id="ARBA00023157"/>
    </source>
</evidence>
<dbReference type="Proteomes" id="UP000747399">
    <property type="component" value="Unassembled WGS sequence"/>
</dbReference>
<gene>
    <name evidence="6" type="ORF">Vafri_6653</name>
</gene>
<feature type="compositionally biased region" description="Polar residues" evidence="2">
    <location>
        <begin position="1548"/>
        <end position="1557"/>
    </location>
</feature>
<keyword evidence="4" id="KW-0732">Signal</keyword>
<evidence type="ECO:0000313" key="7">
    <source>
        <dbReference type="Proteomes" id="UP000747399"/>
    </source>
</evidence>
<protein>
    <recommendedName>
        <fullName evidence="5">Saposin B-type domain-containing protein</fullName>
    </recommendedName>
</protein>
<feature type="compositionally biased region" description="Pro residues" evidence="2">
    <location>
        <begin position="1439"/>
        <end position="1452"/>
    </location>
</feature>
<keyword evidence="1" id="KW-1015">Disulfide bond</keyword>
<reference evidence="6" key="1">
    <citation type="journal article" date="2021" name="Proc. Natl. Acad. Sci. U.S.A.">
        <title>Three genomes in the algal genus Volvox reveal the fate of a haploid sex-determining region after a transition to homothallism.</title>
        <authorList>
            <person name="Yamamoto K."/>
            <person name="Hamaji T."/>
            <person name="Kawai-Toyooka H."/>
            <person name="Matsuzaki R."/>
            <person name="Takahashi F."/>
            <person name="Nishimura Y."/>
            <person name="Kawachi M."/>
            <person name="Noguchi H."/>
            <person name="Minakuchi Y."/>
            <person name="Umen J.G."/>
            <person name="Toyoda A."/>
            <person name="Nozaki H."/>
        </authorList>
    </citation>
    <scope>NUCLEOTIDE SEQUENCE</scope>
    <source>
        <strain evidence="6">NIES-3780</strain>
    </source>
</reference>
<evidence type="ECO:0000313" key="6">
    <source>
        <dbReference type="EMBL" id="GIL50461.1"/>
    </source>
</evidence>
<feature type="region of interest" description="Disordered" evidence="2">
    <location>
        <begin position="1516"/>
        <end position="1580"/>
    </location>
</feature>
<dbReference type="PROSITE" id="PS50015">
    <property type="entry name" value="SAP_B"/>
    <property type="match status" value="1"/>
</dbReference>
<feature type="signal peptide" evidence="4">
    <location>
        <begin position="1"/>
        <end position="22"/>
    </location>
</feature>
<keyword evidence="7" id="KW-1185">Reference proteome</keyword>